<evidence type="ECO:0000313" key="3">
    <source>
        <dbReference type="EMBL" id="GJN35287.1"/>
    </source>
</evidence>
<feature type="region of interest" description="Disordered" evidence="1">
    <location>
        <begin position="200"/>
        <end position="229"/>
    </location>
</feature>
<dbReference type="PANTHER" id="PTHR33349:SF37">
    <property type="entry name" value="CALMODULIN-BINDING DOMAIN-CONTAINING PROTEIN"/>
    <property type="match status" value="1"/>
</dbReference>
<reference evidence="3" key="2">
    <citation type="submission" date="2021-12" db="EMBL/GenBank/DDBJ databases">
        <title>Resequencing data analysis of finger millet.</title>
        <authorList>
            <person name="Hatakeyama M."/>
            <person name="Aluri S."/>
            <person name="Balachadran M.T."/>
            <person name="Sivarajan S.R."/>
            <person name="Poveda L."/>
            <person name="Shimizu-Inatsugi R."/>
            <person name="Schlapbach R."/>
            <person name="Sreeman S.M."/>
            <person name="Shimizu K.K."/>
        </authorList>
    </citation>
    <scope>NUCLEOTIDE SEQUENCE</scope>
</reference>
<sequence length="765" mass="82469">MTEVAAAATAAACKVEEAKSALRKKRATNVAKVSLPKTVADDEAMTEFPTVITAGVEQASPNTIRELPPLVHHLFSTSIVPFPRLLLRAPVHVMTEEVIKEVIITSTHAPAASESKDQLMSSADTIYANSVAPDFKRKEKPVPHYLRASSRSCHDNCKYGTHHSPESKKNWPVLRQQLCRASTGNQEIDKVEIMLPQRARPSKDQKLKVSHVKEGNATAPAKPEPTTSMASQEIVPGHSESTPCMKDLPAEAPEPVNLPSDAECFVISHDDVADSGDGESSVGAESIELEMPLAIQDSDASDENMDDSIVGSENPHKDGEKLCVDQVSDQSANERASSEARNTLTLMAPTKHQQSEPGTKSKKFADEPIKPKLKAVLSVTRNTASTQKVKKSTPHLKAADADSEISSEPKPMRARANASVTTPTKFSRPKKISPTVTSAVPKVKEIKLTLPSNVTEASTKPARLAKPKVPTAKDAPSSSLSEKQTDRKLTIKSVAKNAVVLQKQTEEKIKPRTLKLSRSINMPAKTISSVKVRTVKKDKIAPPIRSSKKVPGTEDSAADAKGAKEKSLKPASLRAKKLEVNSKQSQPRKGFCSHPSEKPDTPTPRTRTPRVSKPATIPSTSSTLTQSPRKLTFRRGKVLNPDESSSSSTPTRRLRFRPAVAAADATVRSRGGRVTGKVRSAAGARDAGTSRAEVVVLRRRQGSINGDRKKKEQVLLNNVIEETASRLVAEARKSKVKALVGAFETVISLQEGGKAVRLAPATVAQ</sequence>
<dbReference type="Proteomes" id="UP001054889">
    <property type="component" value="Unassembled WGS sequence"/>
</dbReference>
<protein>
    <recommendedName>
        <fullName evidence="2">Calmodulin-binding domain-containing protein</fullName>
    </recommendedName>
</protein>
<dbReference type="InterPro" id="IPR012417">
    <property type="entry name" value="CaM-bd_dom_pln"/>
</dbReference>
<feature type="region of interest" description="Disordered" evidence="1">
    <location>
        <begin position="453"/>
        <end position="489"/>
    </location>
</feature>
<evidence type="ECO:0000313" key="4">
    <source>
        <dbReference type="Proteomes" id="UP001054889"/>
    </source>
</evidence>
<dbReference type="SMART" id="SM01054">
    <property type="entry name" value="CaM_binding"/>
    <property type="match status" value="1"/>
</dbReference>
<feature type="region of interest" description="Disordered" evidence="1">
    <location>
        <begin position="299"/>
        <end position="434"/>
    </location>
</feature>
<organism evidence="3 4">
    <name type="scientific">Eleusine coracana subsp. coracana</name>
    <dbReference type="NCBI Taxonomy" id="191504"/>
    <lineage>
        <taxon>Eukaryota</taxon>
        <taxon>Viridiplantae</taxon>
        <taxon>Streptophyta</taxon>
        <taxon>Embryophyta</taxon>
        <taxon>Tracheophyta</taxon>
        <taxon>Spermatophyta</taxon>
        <taxon>Magnoliopsida</taxon>
        <taxon>Liliopsida</taxon>
        <taxon>Poales</taxon>
        <taxon>Poaceae</taxon>
        <taxon>PACMAD clade</taxon>
        <taxon>Chloridoideae</taxon>
        <taxon>Cynodonteae</taxon>
        <taxon>Eleusininae</taxon>
        <taxon>Eleusine</taxon>
    </lineage>
</organism>
<feature type="region of interest" description="Disordered" evidence="1">
    <location>
        <begin position="501"/>
        <end position="653"/>
    </location>
</feature>
<gene>
    <name evidence="3" type="primary">gb24040</name>
    <name evidence="3" type="ORF">PR202_gb24040</name>
</gene>
<proteinExistence type="predicted"/>
<feature type="compositionally biased region" description="Basic and acidic residues" evidence="1">
    <location>
        <begin position="201"/>
        <end position="214"/>
    </location>
</feature>
<comment type="caution">
    <text evidence="3">The sequence shown here is derived from an EMBL/GenBank/DDBJ whole genome shotgun (WGS) entry which is preliminary data.</text>
</comment>
<feature type="domain" description="Calmodulin-binding" evidence="2">
    <location>
        <begin position="627"/>
        <end position="748"/>
    </location>
</feature>
<feature type="compositionally biased region" description="Basic and acidic residues" evidence="1">
    <location>
        <begin position="314"/>
        <end position="323"/>
    </location>
</feature>
<feature type="compositionally biased region" description="Polar residues" evidence="1">
    <location>
        <begin position="327"/>
        <end position="358"/>
    </location>
</feature>
<reference evidence="3" key="1">
    <citation type="journal article" date="2018" name="DNA Res.">
        <title>Multiple hybrid de novo genome assembly of finger millet, an orphan allotetraploid crop.</title>
        <authorList>
            <person name="Hatakeyama M."/>
            <person name="Aluri S."/>
            <person name="Balachadran M.T."/>
            <person name="Sivarajan S.R."/>
            <person name="Patrignani A."/>
            <person name="Gruter S."/>
            <person name="Poveda L."/>
            <person name="Shimizu-Inatsugi R."/>
            <person name="Baeten J."/>
            <person name="Francoijs K.J."/>
            <person name="Nataraja K.N."/>
            <person name="Reddy Y.A.N."/>
            <person name="Phadnis S."/>
            <person name="Ravikumar R.L."/>
            <person name="Schlapbach R."/>
            <person name="Sreeman S.M."/>
            <person name="Shimizu K.K."/>
        </authorList>
    </citation>
    <scope>NUCLEOTIDE SEQUENCE</scope>
</reference>
<feature type="compositionally biased region" description="Polar residues" evidence="1">
    <location>
        <begin position="516"/>
        <end position="531"/>
    </location>
</feature>
<dbReference type="PANTHER" id="PTHR33349">
    <property type="entry name" value="EMB|CAB62594.1"/>
    <property type="match status" value="1"/>
</dbReference>
<feature type="compositionally biased region" description="Polar residues" evidence="1">
    <location>
        <begin position="617"/>
        <end position="629"/>
    </location>
</feature>
<evidence type="ECO:0000256" key="1">
    <source>
        <dbReference type="SAM" id="MobiDB-lite"/>
    </source>
</evidence>
<dbReference type="AlphaFoldDB" id="A0AAV5FKI3"/>
<dbReference type="Pfam" id="PF07839">
    <property type="entry name" value="CaM_binding"/>
    <property type="match status" value="1"/>
</dbReference>
<evidence type="ECO:0000259" key="2">
    <source>
        <dbReference type="SMART" id="SM01054"/>
    </source>
</evidence>
<accession>A0AAV5FKI3</accession>
<name>A0AAV5FKI3_ELECO</name>
<dbReference type="GO" id="GO:0005516">
    <property type="term" value="F:calmodulin binding"/>
    <property type="evidence" value="ECO:0007669"/>
    <property type="project" value="InterPro"/>
</dbReference>
<keyword evidence="4" id="KW-1185">Reference proteome</keyword>
<dbReference type="EMBL" id="BQKI01000088">
    <property type="protein sequence ID" value="GJN35287.1"/>
    <property type="molecule type" value="Genomic_DNA"/>
</dbReference>